<dbReference type="InterPro" id="IPR045249">
    <property type="entry name" value="HARBI1-like"/>
</dbReference>
<dbReference type="EMBL" id="JAOPHQ010004561">
    <property type="protein sequence ID" value="KAK0138930.1"/>
    <property type="molecule type" value="Genomic_DNA"/>
</dbReference>
<keyword evidence="6" id="KW-0378">Hydrolase</keyword>
<keyword evidence="5" id="KW-0479">Metal-binding</keyword>
<keyword evidence="4" id="KW-0540">Nuclease</keyword>
<dbReference type="GO" id="GO:0046872">
    <property type="term" value="F:metal ion binding"/>
    <property type="evidence" value="ECO:0007669"/>
    <property type="project" value="UniProtKB-KW"/>
</dbReference>
<reference evidence="9" key="1">
    <citation type="journal article" date="2023" name="Front. Mar. Sci.">
        <title>A new Merluccius polli reference genome to investigate the effects of global change in West African waters.</title>
        <authorList>
            <person name="Mateo J.L."/>
            <person name="Blanco-Fernandez C."/>
            <person name="Garcia-Vazquez E."/>
            <person name="Machado-Schiaffino G."/>
        </authorList>
    </citation>
    <scope>NUCLEOTIDE SEQUENCE</scope>
    <source>
        <strain evidence="9">C29</strain>
        <tissue evidence="9">Fin</tissue>
    </source>
</reference>
<evidence type="ECO:0000256" key="5">
    <source>
        <dbReference type="ARBA" id="ARBA00022723"/>
    </source>
</evidence>
<evidence type="ECO:0000259" key="8">
    <source>
        <dbReference type="Pfam" id="PF13359"/>
    </source>
</evidence>
<evidence type="ECO:0000256" key="7">
    <source>
        <dbReference type="ARBA" id="ARBA00023242"/>
    </source>
</evidence>
<evidence type="ECO:0000256" key="3">
    <source>
        <dbReference type="ARBA" id="ARBA00006958"/>
    </source>
</evidence>
<sequence length="347" mass="39073">MDALNDTVMVVRRVQAARIISRRYRLLRDPFRRYNAEQFRCRYRLSKRAVRRLIALLADQLGSRGRGNMPVPVAHKVLLALRYFATGTFLRCCGDMINVHESTVCRVVHRVARAIAALHPNYIAMANEDEQRDISTAFYVHAGIPGVIGIVDCTHIPVVIHGAVRDPSYTNRRGYSSINTQMVCDNNMRIRNVVARWPGSVHDSRIFSSSHLKAQFEEGVYGGVLLGDRGYPLRRFLITPVRRPATHAEAQFNESHKKTCCCIERTFGVLKSRFSRLSFGLRTTPLRASNIIVACAVLHNLAIDWDEPRFPQPIGLALEDFNTFAGPDTADLAGSAFRQAIIANHFS</sequence>
<protein>
    <submittedName>
        <fullName evidence="9">Nuclease HARBI1</fullName>
    </submittedName>
</protein>
<dbReference type="GO" id="GO:0005634">
    <property type="term" value="C:nucleus"/>
    <property type="evidence" value="ECO:0007669"/>
    <property type="project" value="UniProtKB-SubCell"/>
</dbReference>
<keyword evidence="7" id="KW-0539">Nucleus</keyword>
<evidence type="ECO:0000256" key="4">
    <source>
        <dbReference type="ARBA" id="ARBA00022722"/>
    </source>
</evidence>
<feature type="domain" description="DDE Tnp4" evidence="8">
    <location>
        <begin position="151"/>
        <end position="300"/>
    </location>
</feature>
<evidence type="ECO:0000313" key="9">
    <source>
        <dbReference type="EMBL" id="KAK0138930.1"/>
    </source>
</evidence>
<comment type="similarity">
    <text evidence="3">Belongs to the HARBI1 family.</text>
</comment>
<name>A0AA47MEV9_MERPO</name>
<dbReference type="Pfam" id="PF13359">
    <property type="entry name" value="DDE_Tnp_4"/>
    <property type="match status" value="1"/>
</dbReference>
<dbReference type="GO" id="GO:0004518">
    <property type="term" value="F:nuclease activity"/>
    <property type="evidence" value="ECO:0007669"/>
    <property type="project" value="UniProtKB-KW"/>
</dbReference>
<evidence type="ECO:0000256" key="2">
    <source>
        <dbReference type="ARBA" id="ARBA00004123"/>
    </source>
</evidence>
<comment type="cofactor">
    <cofactor evidence="1">
        <name>a divalent metal cation</name>
        <dbReference type="ChEBI" id="CHEBI:60240"/>
    </cofactor>
</comment>
<dbReference type="AlphaFoldDB" id="A0AA47MEV9"/>
<gene>
    <name evidence="9" type="primary">harbi1_106</name>
    <name evidence="9" type="ORF">N1851_024518</name>
</gene>
<evidence type="ECO:0000256" key="1">
    <source>
        <dbReference type="ARBA" id="ARBA00001968"/>
    </source>
</evidence>
<evidence type="ECO:0000313" key="10">
    <source>
        <dbReference type="Proteomes" id="UP001174136"/>
    </source>
</evidence>
<comment type="subcellular location">
    <subcellularLocation>
        <location evidence="2">Nucleus</location>
    </subcellularLocation>
</comment>
<dbReference type="PANTHER" id="PTHR22930:SF289">
    <property type="entry name" value="DDE TNP4 DOMAIN-CONTAINING PROTEIN-RELATED"/>
    <property type="match status" value="1"/>
</dbReference>
<dbReference type="GO" id="GO:0016787">
    <property type="term" value="F:hydrolase activity"/>
    <property type="evidence" value="ECO:0007669"/>
    <property type="project" value="UniProtKB-KW"/>
</dbReference>
<dbReference type="InterPro" id="IPR027806">
    <property type="entry name" value="HARBI1_dom"/>
</dbReference>
<dbReference type="Proteomes" id="UP001174136">
    <property type="component" value="Unassembled WGS sequence"/>
</dbReference>
<comment type="caution">
    <text evidence="9">The sequence shown here is derived from an EMBL/GenBank/DDBJ whole genome shotgun (WGS) entry which is preliminary data.</text>
</comment>
<dbReference type="PANTHER" id="PTHR22930">
    <property type="match status" value="1"/>
</dbReference>
<evidence type="ECO:0000256" key="6">
    <source>
        <dbReference type="ARBA" id="ARBA00022801"/>
    </source>
</evidence>
<keyword evidence="10" id="KW-1185">Reference proteome</keyword>
<accession>A0AA47MEV9</accession>
<organism evidence="9 10">
    <name type="scientific">Merluccius polli</name>
    <name type="common">Benguela hake</name>
    <name type="synonym">Merluccius cadenati</name>
    <dbReference type="NCBI Taxonomy" id="89951"/>
    <lineage>
        <taxon>Eukaryota</taxon>
        <taxon>Metazoa</taxon>
        <taxon>Chordata</taxon>
        <taxon>Craniata</taxon>
        <taxon>Vertebrata</taxon>
        <taxon>Euteleostomi</taxon>
        <taxon>Actinopterygii</taxon>
        <taxon>Neopterygii</taxon>
        <taxon>Teleostei</taxon>
        <taxon>Neoteleostei</taxon>
        <taxon>Acanthomorphata</taxon>
        <taxon>Zeiogadaria</taxon>
        <taxon>Gadariae</taxon>
        <taxon>Gadiformes</taxon>
        <taxon>Gadoidei</taxon>
        <taxon>Merlucciidae</taxon>
        <taxon>Merluccius</taxon>
    </lineage>
</organism>
<proteinExistence type="inferred from homology"/>